<keyword evidence="3" id="KW-1185">Reference proteome</keyword>
<feature type="transmembrane region" description="Helical" evidence="1">
    <location>
        <begin position="65"/>
        <end position="84"/>
    </location>
</feature>
<sequence>MILALVDEGESCKSRLKMGLQSLGEYMSFLNLPWDIGLIPIVITVWAAYACGIAVAKQRPTSGDAFLAALMFPIGLIAIVYQLFLSDRNLNVMLITIQPMASIGFFIIMHASGWRRAESPDGKESPDVIKKFKILVFSFILYNIFILNFHGDDRCKIAKCFALELSLGRIDQPFSRLYLEGAFGALVLMGILPILFKRPLKFIRDRFPIK</sequence>
<dbReference type="EMBL" id="JACHXH010000030">
    <property type="protein sequence ID" value="MBB3138325.1"/>
    <property type="molecule type" value="Genomic_DNA"/>
</dbReference>
<dbReference type="AlphaFoldDB" id="A0A7W5BSG5"/>
<keyword evidence="1" id="KW-0472">Membrane</keyword>
<keyword evidence="1" id="KW-0812">Transmembrane</keyword>
<name>A0A7W5BSG5_9HYPH</name>
<gene>
    <name evidence="2" type="ORF">FHS26_006103</name>
</gene>
<reference evidence="2 3" key="1">
    <citation type="submission" date="2020-08" db="EMBL/GenBank/DDBJ databases">
        <title>Genomic Encyclopedia of Type Strains, Phase III (KMG-III): the genomes of soil and plant-associated and newly described type strains.</title>
        <authorList>
            <person name="Whitman W."/>
        </authorList>
    </citation>
    <scope>NUCLEOTIDE SEQUENCE [LARGE SCALE GENOMIC DNA]</scope>
    <source>
        <strain evidence="2 3">CECT 4113</strain>
    </source>
</reference>
<dbReference type="OrthoDB" id="8385360at2"/>
<comment type="caution">
    <text evidence="2">The sequence shown here is derived from an EMBL/GenBank/DDBJ whole genome shotgun (WGS) entry which is preliminary data.</text>
</comment>
<accession>A0A7W5BSG5</accession>
<evidence type="ECO:0000313" key="2">
    <source>
        <dbReference type="EMBL" id="MBB3138325.1"/>
    </source>
</evidence>
<feature type="transmembrane region" description="Helical" evidence="1">
    <location>
        <begin position="132"/>
        <end position="149"/>
    </location>
</feature>
<feature type="transmembrane region" description="Helical" evidence="1">
    <location>
        <begin position="36"/>
        <end position="56"/>
    </location>
</feature>
<evidence type="ECO:0000313" key="3">
    <source>
        <dbReference type="Proteomes" id="UP000518315"/>
    </source>
</evidence>
<feature type="transmembrane region" description="Helical" evidence="1">
    <location>
        <begin position="90"/>
        <end position="111"/>
    </location>
</feature>
<evidence type="ECO:0000256" key="1">
    <source>
        <dbReference type="SAM" id="Phobius"/>
    </source>
</evidence>
<dbReference type="Proteomes" id="UP000518315">
    <property type="component" value="Unassembled WGS sequence"/>
</dbReference>
<proteinExistence type="predicted"/>
<keyword evidence="1" id="KW-1133">Transmembrane helix</keyword>
<feature type="transmembrane region" description="Helical" evidence="1">
    <location>
        <begin position="177"/>
        <end position="196"/>
    </location>
</feature>
<protein>
    <submittedName>
        <fullName evidence="2">Uncharacterized protein</fullName>
    </submittedName>
</protein>
<dbReference type="RefSeq" id="WP_125849743.1">
    <property type="nucleotide sequence ID" value="NZ_JACHXH010000030.1"/>
</dbReference>
<organism evidence="2 3">
    <name type="scientific">Rhizobium pisi</name>
    <dbReference type="NCBI Taxonomy" id="574561"/>
    <lineage>
        <taxon>Bacteria</taxon>
        <taxon>Pseudomonadati</taxon>
        <taxon>Pseudomonadota</taxon>
        <taxon>Alphaproteobacteria</taxon>
        <taxon>Hyphomicrobiales</taxon>
        <taxon>Rhizobiaceae</taxon>
        <taxon>Rhizobium/Agrobacterium group</taxon>
        <taxon>Rhizobium</taxon>
    </lineage>
</organism>